<sequence length="87" mass="9576">MCGLHATFKRLHLLGIFSCSCSVNSSVSATIVPSAKTCKFVLELVEHLFLSPHAYAESRLGSNKIILGCTMQNHPALDVNWFSVLKR</sequence>
<feature type="signal peptide" evidence="1">
    <location>
        <begin position="1"/>
        <end position="29"/>
    </location>
</feature>
<reference evidence="2" key="1">
    <citation type="thesis" date="2020" institute="ProQuest LLC" country="789 East Eisenhower Parkway, Ann Arbor, MI, USA">
        <title>Comparative Genomics and Chromosome Evolution.</title>
        <authorList>
            <person name="Mudd A.B."/>
        </authorList>
    </citation>
    <scope>NUCLEOTIDE SEQUENCE</scope>
    <source>
        <strain evidence="2">HN-11 Male</strain>
        <tissue evidence="2">Kidney and liver</tissue>
    </source>
</reference>
<gene>
    <name evidence="2" type="ORF">GDO78_011084</name>
</gene>
<organism evidence="2 3">
    <name type="scientific">Eleutherodactylus coqui</name>
    <name type="common">Puerto Rican coqui</name>
    <dbReference type="NCBI Taxonomy" id="57060"/>
    <lineage>
        <taxon>Eukaryota</taxon>
        <taxon>Metazoa</taxon>
        <taxon>Chordata</taxon>
        <taxon>Craniata</taxon>
        <taxon>Vertebrata</taxon>
        <taxon>Euteleostomi</taxon>
        <taxon>Amphibia</taxon>
        <taxon>Batrachia</taxon>
        <taxon>Anura</taxon>
        <taxon>Neobatrachia</taxon>
        <taxon>Hyloidea</taxon>
        <taxon>Eleutherodactylidae</taxon>
        <taxon>Eleutherodactylinae</taxon>
        <taxon>Eleutherodactylus</taxon>
        <taxon>Eleutherodactylus</taxon>
    </lineage>
</organism>
<feature type="chain" id="PRO_5035248155" description="Secreted protein" evidence="1">
    <location>
        <begin position="30"/>
        <end position="87"/>
    </location>
</feature>
<proteinExistence type="predicted"/>
<evidence type="ECO:0000313" key="3">
    <source>
        <dbReference type="Proteomes" id="UP000770717"/>
    </source>
</evidence>
<dbReference type="AlphaFoldDB" id="A0A8J6F7K5"/>
<evidence type="ECO:0000256" key="1">
    <source>
        <dbReference type="SAM" id="SignalP"/>
    </source>
</evidence>
<name>A0A8J6F7K5_ELECQ</name>
<accession>A0A8J6F7K5</accession>
<dbReference type="EMBL" id="WNTK01000006">
    <property type="protein sequence ID" value="KAG9482191.1"/>
    <property type="molecule type" value="Genomic_DNA"/>
</dbReference>
<keyword evidence="1" id="KW-0732">Signal</keyword>
<dbReference type="Proteomes" id="UP000770717">
    <property type="component" value="Unassembled WGS sequence"/>
</dbReference>
<keyword evidence="3" id="KW-1185">Reference proteome</keyword>
<protein>
    <recommendedName>
        <fullName evidence="4">Secreted protein</fullName>
    </recommendedName>
</protein>
<evidence type="ECO:0008006" key="4">
    <source>
        <dbReference type="Google" id="ProtNLM"/>
    </source>
</evidence>
<evidence type="ECO:0000313" key="2">
    <source>
        <dbReference type="EMBL" id="KAG9482191.1"/>
    </source>
</evidence>
<comment type="caution">
    <text evidence="2">The sequence shown here is derived from an EMBL/GenBank/DDBJ whole genome shotgun (WGS) entry which is preliminary data.</text>
</comment>